<dbReference type="Proteomes" id="UP000004088">
    <property type="component" value="Unassembled WGS sequence"/>
</dbReference>
<proteinExistence type="predicted"/>
<gene>
    <name evidence="1" type="ORF">HMPREF9098_1480</name>
</gene>
<evidence type="ECO:0000313" key="2">
    <source>
        <dbReference type="Proteomes" id="UP000004088"/>
    </source>
</evidence>
<dbReference type="HOGENOM" id="CLU_2012177_0_0_4"/>
<evidence type="ECO:0000313" key="1">
    <source>
        <dbReference type="EMBL" id="EGC17080.1"/>
    </source>
</evidence>
<dbReference type="EMBL" id="AEWV01000023">
    <property type="protein sequence ID" value="EGC17080.1"/>
    <property type="molecule type" value="Genomic_DNA"/>
</dbReference>
<organism evidence="1 2">
    <name type="scientific">Kingella denitrificans ATCC 33394</name>
    <dbReference type="NCBI Taxonomy" id="888741"/>
    <lineage>
        <taxon>Bacteria</taxon>
        <taxon>Pseudomonadati</taxon>
        <taxon>Pseudomonadota</taxon>
        <taxon>Betaproteobacteria</taxon>
        <taxon>Neisseriales</taxon>
        <taxon>Neisseriaceae</taxon>
        <taxon>Kingella</taxon>
    </lineage>
</organism>
<sequence length="123" mass="13957">MFSVFQAVFLRIIRTVMAKMAIWRIKSDKLVLPPQKVEPPRYPALKNLDFCQSFRKPEMEIWQKQPALGFPKVQAAFPSSTVQSLNRLITNPARYSETAGISPAGCVCRPKRRQAVRAADIPL</sequence>
<accession>F0F046</accession>
<protein>
    <submittedName>
        <fullName evidence="1">Uncharacterized protein</fullName>
    </submittedName>
</protein>
<dbReference type="AlphaFoldDB" id="F0F046"/>
<dbReference type="STRING" id="888741.HMPREF9098_1480"/>
<name>F0F046_9NEIS</name>
<reference evidence="1 2" key="1">
    <citation type="submission" date="2011-01" db="EMBL/GenBank/DDBJ databases">
        <authorList>
            <person name="Muzny D."/>
            <person name="Qin X."/>
            <person name="Deng J."/>
            <person name="Jiang H."/>
            <person name="Liu Y."/>
            <person name="Qu J."/>
            <person name="Song X.-Z."/>
            <person name="Zhang L."/>
            <person name="Thornton R."/>
            <person name="Coyle M."/>
            <person name="Francisco L."/>
            <person name="Jackson L."/>
            <person name="Javaid M."/>
            <person name="Korchina V."/>
            <person name="Kovar C."/>
            <person name="Mata R."/>
            <person name="Mathew T."/>
            <person name="Ngo R."/>
            <person name="Nguyen L."/>
            <person name="Nguyen N."/>
            <person name="Okwuonu G."/>
            <person name="Ongeri F."/>
            <person name="Pham C."/>
            <person name="Simmons D."/>
            <person name="Wilczek-Boney K."/>
            <person name="Hale W."/>
            <person name="Jakkamsetti A."/>
            <person name="Pham P."/>
            <person name="Ruth R."/>
            <person name="San Lucas F."/>
            <person name="Warren J."/>
            <person name="Zhang J."/>
            <person name="Zhao Z."/>
            <person name="Zhou C."/>
            <person name="Zhu D."/>
            <person name="Lee S."/>
            <person name="Bess C."/>
            <person name="Blankenburg K."/>
            <person name="Forbes L."/>
            <person name="Fu Q."/>
            <person name="Gubbala S."/>
            <person name="Hirani K."/>
            <person name="Jayaseelan J.C."/>
            <person name="Lara F."/>
            <person name="Munidasa M."/>
            <person name="Palculict T."/>
            <person name="Patil S."/>
            <person name="Pu L.-L."/>
            <person name="Saada N."/>
            <person name="Tang L."/>
            <person name="Weissenberger G."/>
            <person name="Zhu Y."/>
            <person name="Hemphill L."/>
            <person name="Shang Y."/>
            <person name="Youmans B."/>
            <person name="Ayvaz T."/>
            <person name="Ross M."/>
            <person name="Santibanez J."/>
            <person name="Aqrawi P."/>
            <person name="Gross S."/>
            <person name="Joshi V."/>
            <person name="Fowler G."/>
            <person name="Nazareth L."/>
            <person name="Reid J."/>
            <person name="Worley K."/>
            <person name="Petrosino J."/>
            <person name="Highlander S."/>
            <person name="Gibbs R."/>
        </authorList>
    </citation>
    <scope>NUCLEOTIDE SEQUENCE [LARGE SCALE GENOMIC DNA]</scope>
    <source>
        <strain evidence="1 2">ATCC 33394</strain>
    </source>
</reference>
<keyword evidence="2" id="KW-1185">Reference proteome</keyword>
<comment type="caution">
    <text evidence="1">The sequence shown here is derived from an EMBL/GenBank/DDBJ whole genome shotgun (WGS) entry which is preliminary data.</text>
</comment>